<dbReference type="AlphaFoldDB" id="A0A848CTW2"/>
<dbReference type="RefSeq" id="WP_168974772.1">
    <property type="nucleotide sequence ID" value="NZ_CAMJCG010000010.1"/>
</dbReference>
<evidence type="ECO:0000313" key="2">
    <source>
        <dbReference type="Proteomes" id="UP000561326"/>
    </source>
</evidence>
<protein>
    <submittedName>
        <fullName evidence="1">Uncharacterized protein</fullName>
    </submittedName>
</protein>
<name>A0A848CTW2_ANEAE</name>
<gene>
    <name evidence="1" type="ORF">HF838_05940</name>
</gene>
<proteinExistence type="predicted"/>
<evidence type="ECO:0000313" key="1">
    <source>
        <dbReference type="EMBL" id="NME97799.1"/>
    </source>
</evidence>
<dbReference type="EMBL" id="JABAGO010000007">
    <property type="protein sequence ID" value="NME97799.1"/>
    <property type="molecule type" value="Genomic_DNA"/>
</dbReference>
<organism evidence="1 2">
    <name type="scientific">Aneurinibacillus aneurinilyticus</name>
    <name type="common">Bacillus aneurinolyticus</name>
    <dbReference type="NCBI Taxonomy" id="1391"/>
    <lineage>
        <taxon>Bacteria</taxon>
        <taxon>Bacillati</taxon>
        <taxon>Bacillota</taxon>
        <taxon>Bacilli</taxon>
        <taxon>Bacillales</taxon>
        <taxon>Paenibacillaceae</taxon>
        <taxon>Aneurinibacillus group</taxon>
        <taxon>Aneurinibacillus</taxon>
    </lineage>
</organism>
<accession>A0A848CTW2</accession>
<reference evidence="1 2" key="1">
    <citation type="submission" date="2020-04" db="EMBL/GenBank/DDBJ databases">
        <authorList>
            <person name="Hitch T.C.A."/>
            <person name="Wylensek D."/>
            <person name="Clavel T."/>
        </authorList>
    </citation>
    <scope>NUCLEOTIDE SEQUENCE [LARGE SCALE GENOMIC DNA]</scope>
    <source>
        <strain evidence="1 2">WB01_D5_05</strain>
    </source>
</reference>
<sequence>MGQLHTIFKGMPETYRRNRPGWQEQLSFVKTMLTTQEPFVQKEWKLVTKWAGI</sequence>
<dbReference type="Proteomes" id="UP000561326">
    <property type="component" value="Unassembled WGS sequence"/>
</dbReference>
<comment type="caution">
    <text evidence="1">The sequence shown here is derived from an EMBL/GenBank/DDBJ whole genome shotgun (WGS) entry which is preliminary data.</text>
</comment>